<name>A0A1F8HA78_9BACT</name>
<evidence type="ECO:0008006" key="4">
    <source>
        <dbReference type="Google" id="ProtNLM"/>
    </source>
</evidence>
<keyword evidence="1" id="KW-0175">Coiled coil</keyword>
<evidence type="ECO:0000256" key="1">
    <source>
        <dbReference type="SAM" id="Coils"/>
    </source>
</evidence>
<evidence type="ECO:0000313" key="2">
    <source>
        <dbReference type="EMBL" id="OGN33879.1"/>
    </source>
</evidence>
<dbReference type="InterPro" id="IPR027981">
    <property type="entry name" value="DUF4446"/>
</dbReference>
<dbReference type="EMBL" id="MGKW01000022">
    <property type="protein sequence ID" value="OGN33879.1"/>
    <property type="molecule type" value="Genomic_DNA"/>
</dbReference>
<reference evidence="2 3" key="1">
    <citation type="journal article" date="2016" name="Nat. Commun.">
        <title>Thousands of microbial genomes shed light on interconnected biogeochemical processes in an aquifer system.</title>
        <authorList>
            <person name="Anantharaman K."/>
            <person name="Brown C.T."/>
            <person name="Hug L.A."/>
            <person name="Sharon I."/>
            <person name="Castelle C.J."/>
            <person name="Probst A.J."/>
            <person name="Thomas B.C."/>
            <person name="Singh A."/>
            <person name="Wilkins M.J."/>
            <person name="Karaoz U."/>
            <person name="Brodie E.L."/>
            <person name="Williams K.H."/>
            <person name="Hubbard S.S."/>
            <person name="Banfield J.F."/>
        </authorList>
    </citation>
    <scope>NUCLEOTIDE SEQUENCE [LARGE SCALE GENOMIC DNA]</scope>
</reference>
<proteinExistence type="predicted"/>
<sequence>MFFKAKKKKFQGVSKEVEKHLEGLEKKLEELSQELADFKKGMKKAVTKVGIIRYNPFGEGGGDQSFSAAFLDEDNNGVVLTSHYLQEYNRMYGKPVQAGKSEYALSKEEEEAIKKALHESR</sequence>
<dbReference type="Proteomes" id="UP000178155">
    <property type="component" value="Unassembled WGS sequence"/>
</dbReference>
<dbReference type="AlphaFoldDB" id="A0A1F8HA78"/>
<dbReference type="Pfam" id="PF14584">
    <property type="entry name" value="DUF4446"/>
    <property type="match status" value="1"/>
</dbReference>
<evidence type="ECO:0000313" key="3">
    <source>
        <dbReference type="Proteomes" id="UP000178155"/>
    </source>
</evidence>
<accession>A0A1F8HA78</accession>
<gene>
    <name evidence="2" type="ORF">A3I39_00910</name>
</gene>
<organism evidence="2 3">
    <name type="scientific">Candidatus Yanofskybacteria bacterium RIFCSPLOWO2_02_FULL_47_9b</name>
    <dbReference type="NCBI Taxonomy" id="1802708"/>
    <lineage>
        <taxon>Bacteria</taxon>
        <taxon>Candidatus Yanofskyibacteriota</taxon>
    </lineage>
</organism>
<comment type="caution">
    <text evidence="2">The sequence shown here is derived from an EMBL/GenBank/DDBJ whole genome shotgun (WGS) entry which is preliminary data.</text>
</comment>
<feature type="coiled-coil region" evidence="1">
    <location>
        <begin position="14"/>
        <end position="48"/>
    </location>
</feature>
<protein>
    <recommendedName>
        <fullName evidence="4">DUF4446 domain-containing protein</fullName>
    </recommendedName>
</protein>